<dbReference type="Gene3D" id="2.60.40.1090">
    <property type="entry name" value="Fimbrial-type adhesion domain"/>
    <property type="match status" value="1"/>
</dbReference>
<feature type="signal peptide" evidence="2">
    <location>
        <begin position="1"/>
        <end position="32"/>
    </location>
</feature>
<evidence type="ECO:0000259" key="3">
    <source>
        <dbReference type="Pfam" id="PF00419"/>
    </source>
</evidence>
<keyword evidence="5" id="KW-1185">Reference proteome</keyword>
<evidence type="ECO:0000313" key="4">
    <source>
        <dbReference type="EMBL" id="NUU04507.1"/>
    </source>
</evidence>
<evidence type="ECO:0000313" key="5">
    <source>
        <dbReference type="Proteomes" id="UP000536746"/>
    </source>
</evidence>
<dbReference type="InterPro" id="IPR036937">
    <property type="entry name" value="Adhesion_dom_fimbrial_sf"/>
</dbReference>
<feature type="domain" description="Fimbrial-type adhesion" evidence="3">
    <location>
        <begin position="231"/>
        <end position="380"/>
    </location>
</feature>
<dbReference type="InterPro" id="IPR008966">
    <property type="entry name" value="Adhesion_dom_sf"/>
</dbReference>
<reference evidence="4 5" key="1">
    <citation type="journal article" date="2020" name="Front. Plant Sci.">
        <title>Isolation of Rhizosphere Bacteria That Improve Quality and Water Stress Tolerance in Greenhouse Ornamentals.</title>
        <authorList>
            <person name="Nordstedt N.P."/>
            <person name="Jones M.L."/>
        </authorList>
    </citation>
    <scope>NUCLEOTIDE SEQUENCE [LARGE SCALE GENOMIC DNA]</scope>
    <source>
        <strain evidence="4 5">C6C2</strain>
    </source>
</reference>
<comment type="caution">
    <text evidence="4">The sequence shown here is derived from an EMBL/GenBank/DDBJ whole genome shotgun (WGS) entry which is preliminary data.</text>
</comment>
<dbReference type="Proteomes" id="UP000536746">
    <property type="component" value="Unassembled WGS sequence"/>
</dbReference>
<feature type="chain" id="PRO_5045382558" evidence="2">
    <location>
        <begin position="33"/>
        <end position="380"/>
    </location>
</feature>
<dbReference type="PANTHER" id="PTHR33420">
    <property type="entry name" value="FIMBRIAL SUBUNIT ELFA-RELATED"/>
    <property type="match status" value="1"/>
</dbReference>
<protein>
    <submittedName>
        <fullName evidence="4">Fimbrial protein</fullName>
    </submittedName>
</protein>
<accession>A0ABX2M1F6</accession>
<dbReference type="PANTHER" id="PTHR33420:SF3">
    <property type="entry name" value="FIMBRIAL SUBUNIT ELFA"/>
    <property type="match status" value="1"/>
</dbReference>
<dbReference type="Pfam" id="PF00419">
    <property type="entry name" value="Fimbrial"/>
    <property type="match status" value="1"/>
</dbReference>
<evidence type="ECO:0000256" key="2">
    <source>
        <dbReference type="SAM" id="SignalP"/>
    </source>
</evidence>
<name>A0ABX2M1F6_9BURK</name>
<proteinExistence type="predicted"/>
<sequence>MLSTSPLRQRMHHLLSALLALAMQCLASAALAQSCSVDTPHTAFINFPATVSVPRDSAASDLLTDWIQANSSDNWVCAGAIGDGHGVGFWFDQVSAFQAFATIDGTRYAIMGTNLAGIGIIAKARFSGEVANSLGSPPVPQSFERSIGAVGYYYNQIASSIQSSAVRRRGQVLVSSRVTMSLALIRTGRVQAGTMSAGTLGNTGVRFLTGNSPGPEFALRYTHPVTFSAVNIVAQTCSITPPGPVNLGAIPVKTFTGVGSVSPWGASGQFSITVNCSGVKSKVHMVLTDQQNPGNVSSTLPLTRASTATGVGIQIFRDGGATPISFGPDSSLPGTTNQFLAFTSDNNTVKVEFNTRLIQTADRVTSGTANGIATFTMSYQ</sequence>
<keyword evidence="1 2" id="KW-0732">Signal</keyword>
<evidence type="ECO:0000256" key="1">
    <source>
        <dbReference type="ARBA" id="ARBA00022729"/>
    </source>
</evidence>
<dbReference type="SUPFAM" id="SSF49401">
    <property type="entry name" value="Bacterial adhesins"/>
    <property type="match status" value="1"/>
</dbReference>
<gene>
    <name evidence="4" type="ORF">HNO84_23110</name>
</gene>
<organism evidence="4 5">
    <name type="scientific">Herbaspirillum robiniae</name>
    <dbReference type="NCBI Taxonomy" id="2014887"/>
    <lineage>
        <taxon>Bacteria</taxon>
        <taxon>Pseudomonadati</taxon>
        <taxon>Pseudomonadota</taxon>
        <taxon>Betaproteobacteria</taxon>
        <taxon>Burkholderiales</taxon>
        <taxon>Oxalobacteraceae</taxon>
        <taxon>Herbaspirillum</taxon>
    </lineage>
</organism>
<dbReference type="InterPro" id="IPR050263">
    <property type="entry name" value="Bact_Fimbrial_Adh_Pro"/>
</dbReference>
<dbReference type="InterPro" id="IPR000259">
    <property type="entry name" value="Adhesion_dom_fimbrial"/>
</dbReference>
<dbReference type="EMBL" id="JABFMT010000046">
    <property type="protein sequence ID" value="NUU04507.1"/>
    <property type="molecule type" value="Genomic_DNA"/>
</dbReference>
<dbReference type="RefSeq" id="WP_158522597.1">
    <property type="nucleotide sequence ID" value="NZ_CP018845.1"/>
</dbReference>